<feature type="transmembrane region" description="Helical" evidence="1">
    <location>
        <begin position="86"/>
        <end position="106"/>
    </location>
</feature>
<evidence type="ECO:0000313" key="2">
    <source>
        <dbReference type="EMBL" id="SMP00306.1"/>
    </source>
</evidence>
<dbReference type="Gene3D" id="3.30.70.2880">
    <property type="match status" value="1"/>
</dbReference>
<dbReference type="Proteomes" id="UP001157947">
    <property type="component" value="Unassembled WGS sequence"/>
</dbReference>
<dbReference type="RefSeq" id="WP_265133741.1">
    <property type="nucleotide sequence ID" value="NZ_FXTX01000001.1"/>
</dbReference>
<proteinExistence type="predicted"/>
<dbReference type="Gene3D" id="3.30.450.40">
    <property type="match status" value="1"/>
</dbReference>
<evidence type="ECO:0000313" key="3">
    <source>
        <dbReference type="Proteomes" id="UP001157947"/>
    </source>
</evidence>
<keyword evidence="1" id="KW-0472">Membrane</keyword>
<name>A0AA46ACM8_9AQUI</name>
<evidence type="ECO:0000256" key="1">
    <source>
        <dbReference type="SAM" id="Phobius"/>
    </source>
</evidence>
<keyword evidence="1" id="KW-0812">Transmembrane</keyword>
<comment type="caution">
    <text evidence="2">The sequence shown here is derived from an EMBL/GenBank/DDBJ whole genome shotgun (WGS) entry which is preliminary data.</text>
</comment>
<evidence type="ECO:0008006" key="4">
    <source>
        <dbReference type="Google" id="ProtNLM"/>
    </source>
</evidence>
<dbReference type="AlphaFoldDB" id="A0AA46ACM8"/>
<dbReference type="EMBL" id="FXTX01000001">
    <property type="protein sequence ID" value="SMP00306.1"/>
    <property type="molecule type" value="Genomic_DNA"/>
</dbReference>
<feature type="transmembrane region" description="Helical" evidence="1">
    <location>
        <begin position="47"/>
        <end position="80"/>
    </location>
</feature>
<organism evidence="2 3">
    <name type="scientific">Venenivibrio stagnispumantis</name>
    <dbReference type="NCBI Taxonomy" id="407998"/>
    <lineage>
        <taxon>Bacteria</taxon>
        <taxon>Pseudomonadati</taxon>
        <taxon>Aquificota</taxon>
        <taxon>Aquificia</taxon>
        <taxon>Aquificales</taxon>
        <taxon>Hydrogenothermaceae</taxon>
        <taxon>Venenivibrio</taxon>
    </lineage>
</organism>
<reference evidence="2" key="1">
    <citation type="submission" date="2017-05" db="EMBL/GenBank/DDBJ databases">
        <authorList>
            <person name="Varghese N."/>
            <person name="Submissions S."/>
        </authorList>
    </citation>
    <scope>NUCLEOTIDE SEQUENCE</scope>
    <source>
        <strain evidence="2">DSM 18763</strain>
    </source>
</reference>
<sequence>MLKRFFRVETDLFTIGILFEVILFSIIYFGIGYFYNKTDPFLIKQEINFLLIFLLTLTLFYGLAIGLLIIFLFAVFMYYYYHPFPIYYFLENLVVVLIAGEFNFFYKKSFKRLKEENKYIESKINQLRNAFYSLKLSHDQLEKSYILKPVSLRAILYDIKNLTLQNEKEAAEEVMKIIVKLFDVKQALFLKDNQILAYIGEKFSINQDDEMIKTAIEEKRAVYIAENINKEELGEEYLAVIPAINMENEITGLFIIKEMPFLNFNKENIMVISIIISLFADFLTYKKSVEKYRDISLCEPEFMYEVDRLTKLQKDFGIETHLVMFKYYEKFNIDKEEFFEFIENNIRTVDMVCKQGDIAIVLLPFVPLSGAKAFQERMKEKLYQELNIELFYSKIIKLEEKNINKIWKY</sequence>
<accession>A0AA46ACM8</accession>
<gene>
    <name evidence="2" type="ORF">SAMN06264868_10150</name>
</gene>
<feature type="transmembrane region" description="Helical" evidence="1">
    <location>
        <begin position="12"/>
        <end position="35"/>
    </location>
</feature>
<protein>
    <recommendedName>
        <fullName evidence="4">PelD GGDEF domain-containing protein</fullName>
    </recommendedName>
</protein>
<keyword evidence="1" id="KW-1133">Transmembrane helix</keyword>
<dbReference type="InterPro" id="IPR038367">
    <property type="entry name" value="PelD_GGDEF_sf"/>
</dbReference>
<keyword evidence="3" id="KW-1185">Reference proteome</keyword>
<dbReference type="InterPro" id="IPR029016">
    <property type="entry name" value="GAF-like_dom_sf"/>
</dbReference>